<name>Q8L489_ORYSJ</name>
<evidence type="ECO:0000313" key="3">
    <source>
        <dbReference type="EMBL" id="BAD82144.1"/>
    </source>
</evidence>
<feature type="compositionally biased region" description="Polar residues" evidence="1">
    <location>
        <begin position="69"/>
        <end position="82"/>
    </location>
</feature>
<gene>
    <name evidence="2" type="ORF">B1099D03.29</name>
    <name evidence="3" type="ORF">P0434C04.49</name>
</gene>
<protein>
    <submittedName>
        <fullName evidence="2">Uncharacterized protein</fullName>
    </submittedName>
</protein>
<reference evidence="2" key="1">
    <citation type="journal article" date="2002" name="Nature">
        <title>The genome sequence and structure of rice chromosome 1.</title>
        <authorList>
            <person name="Sasaki T."/>
            <person name="Matsumoto T."/>
            <person name="Yamamoto K."/>
            <person name="Sakata K."/>
            <person name="Baba T."/>
            <person name="Katayose Y."/>
            <person name="Wu J."/>
            <person name="Niimura Y."/>
            <person name="Cheng Z."/>
            <person name="Nagamura Y."/>
            <person name="Antonio B.A."/>
            <person name="Kanamori H."/>
            <person name="Hosokawa S."/>
            <person name="Masukawa M."/>
            <person name="Arikawa K."/>
            <person name="Chiden Y."/>
            <person name="Hayashi M."/>
            <person name="Okamoto M."/>
            <person name="Ando T."/>
            <person name="Aoki H."/>
            <person name="Arita K."/>
            <person name="Hamada M."/>
            <person name="Harada C."/>
            <person name="Hijishita S."/>
            <person name="Honda M."/>
            <person name="Ichikawa Y."/>
            <person name="Idonuma A."/>
            <person name="Iijima M."/>
            <person name="Ikeda M."/>
            <person name="Ikeno M."/>
            <person name="Itoh S."/>
            <person name="Itoh T."/>
            <person name="Itoh Y."/>
            <person name="Itoh Y."/>
            <person name="Iwabuchi A."/>
            <person name="Kamiya K."/>
            <person name="Karasawa W."/>
            <person name="Katagiri S."/>
            <person name="Kikuta A."/>
            <person name="Kobayashi N."/>
            <person name="Kono I."/>
            <person name="Machita K."/>
            <person name="Maehara T."/>
            <person name="Mizuno H."/>
            <person name="Mizubayashi T."/>
            <person name="Mukai Y."/>
            <person name="Nagasaki H."/>
            <person name="Nakashima M."/>
            <person name="Nakama Y."/>
            <person name="Nakamichi Y."/>
            <person name="Nakamura M."/>
            <person name="Namiki N."/>
            <person name="Negishi M."/>
            <person name="Ohta I."/>
            <person name="Ono N."/>
            <person name="Saji S."/>
            <person name="Sakai K."/>
            <person name="Shibata M."/>
            <person name="Shimokawa T."/>
            <person name="Shomura A."/>
            <person name="Song J."/>
            <person name="Takazaki Y."/>
            <person name="Terasawa K."/>
            <person name="Tsuji K."/>
            <person name="Waki K."/>
            <person name="Yamagata H."/>
            <person name="Yamane H."/>
            <person name="Yoshiki S."/>
            <person name="Yoshihara R."/>
            <person name="Yukawa K."/>
            <person name="Zhong H."/>
            <person name="Iwama H."/>
            <person name="Endo T."/>
            <person name="Ito H."/>
            <person name="Hahn J.H."/>
            <person name="Kim H.I."/>
            <person name="Eun M.Y."/>
            <person name="Yano M."/>
            <person name="Jiang J."/>
            <person name="Gojobori T."/>
        </authorList>
    </citation>
    <scope>NUCLEOTIDE SEQUENCE</scope>
</reference>
<feature type="compositionally biased region" description="Low complexity" evidence="1">
    <location>
        <begin position="83"/>
        <end position="98"/>
    </location>
</feature>
<reference evidence="4" key="2">
    <citation type="journal article" date="2005" name="Nature">
        <title>The map-based sequence of the rice genome.</title>
        <authorList>
            <consortium name="International rice genome sequencing project (IRGSP)"/>
            <person name="Matsumoto T."/>
            <person name="Wu J."/>
            <person name="Kanamori H."/>
            <person name="Katayose Y."/>
            <person name="Fujisawa M."/>
            <person name="Namiki N."/>
            <person name="Mizuno H."/>
            <person name="Yamamoto K."/>
            <person name="Antonio B.A."/>
            <person name="Baba T."/>
            <person name="Sakata K."/>
            <person name="Nagamura Y."/>
            <person name="Aoki H."/>
            <person name="Arikawa K."/>
            <person name="Arita K."/>
            <person name="Bito T."/>
            <person name="Chiden Y."/>
            <person name="Fujitsuka N."/>
            <person name="Fukunaka R."/>
            <person name="Hamada M."/>
            <person name="Harada C."/>
            <person name="Hayashi A."/>
            <person name="Hijishita S."/>
            <person name="Honda M."/>
            <person name="Hosokawa S."/>
            <person name="Ichikawa Y."/>
            <person name="Idonuma A."/>
            <person name="Iijima M."/>
            <person name="Ikeda M."/>
            <person name="Ikeno M."/>
            <person name="Ito K."/>
            <person name="Ito S."/>
            <person name="Ito T."/>
            <person name="Ito Y."/>
            <person name="Ito Y."/>
            <person name="Iwabuchi A."/>
            <person name="Kamiya K."/>
            <person name="Karasawa W."/>
            <person name="Kurita K."/>
            <person name="Katagiri S."/>
            <person name="Kikuta A."/>
            <person name="Kobayashi H."/>
            <person name="Kobayashi N."/>
            <person name="Machita K."/>
            <person name="Maehara T."/>
            <person name="Masukawa M."/>
            <person name="Mizubayashi T."/>
            <person name="Mukai Y."/>
            <person name="Nagasaki H."/>
            <person name="Nagata Y."/>
            <person name="Naito S."/>
            <person name="Nakashima M."/>
            <person name="Nakama Y."/>
            <person name="Nakamichi Y."/>
            <person name="Nakamura M."/>
            <person name="Meguro A."/>
            <person name="Negishi M."/>
            <person name="Ohta I."/>
            <person name="Ohta T."/>
            <person name="Okamoto M."/>
            <person name="Ono N."/>
            <person name="Saji S."/>
            <person name="Sakaguchi M."/>
            <person name="Sakai K."/>
            <person name="Shibata M."/>
            <person name="Shimokawa T."/>
            <person name="Song J."/>
            <person name="Takazaki Y."/>
            <person name="Terasawa K."/>
            <person name="Tsugane M."/>
            <person name="Tsuji K."/>
            <person name="Ueda S."/>
            <person name="Waki K."/>
            <person name="Yamagata H."/>
            <person name="Yamamoto M."/>
            <person name="Yamamoto S."/>
            <person name="Yamane H."/>
            <person name="Yoshiki S."/>
            <person name="Yoshihara R."/>
            <person name="Yukawa K."/>
            <person name="Zhong H."/>
            <person name="Yano M."/>
            <person name="Yuan Q."/>
            <person name="Ouyang S."/>
            <person name="Liu J."/>
            <person name="Jones K.M."/>
            <person name="Gansberger K."/>
            <person name="Moffat K."/>
            <person name="Hill J."/>
            <person name="Bera J."/>
            <person name="Fadrosh D."/>
            <person name="Jin S."/>
            <person name="Johri S."/>
            <person name="Kim M."/>
            <person name="Overton L."/>
            <person name="Reardon M."/>
            <person name="Tsitrin T."/>
            <person name="Vuong H."/>
            <person name="Weaver B."/>
            <person name="Ciecko A."/>
            <person name="Tallon L."/>
            <person name="Jackson J."/>
            <person name="Pai G."/>
            <person name="Aken S.V."/>
            <person name="Utterback T."/>
            <person name="Reidmuller S."/>
            <person name="Feldblyum T."/>
            <person name="Hsiao J."/>
            <person name="Zismann V."/>
            <person name="Iobst S."/>
            <person name="de Vazeille A.R."/>
            <person name="Buell C.R."/>
            <person name="Ying K."/>
            <person name="Li Y."/>
            <person name="Lu T."/>
            <person name="Huang Y."/>
            <person name="Zhao Q."/>
            <person name="Feng Q."/>
            <person name="Zhang L."/>
            <person name="Zhu J."/>
            <person name="Weng Q."/>
            <person name="Mu J."/>
            <person name="Lu Y."/>
            <person name="Fan D."/>
            <person name="Liu Y."/>
            <person name="Guan J."/>
            <person name="Zhang Y."/>
            <person name="Yu S."/>
            <person name="Liu X."/>
            <person name="Zhang Y."/>
            <person name="Hong G."/>
            <person name="Han B."/>
            <person name="Choisne N."/>
            <person name="Demange N."/>
            <person name="Orjeda G."/>
            <person name="Samain S."/>
            <person name="Cattolico L."/>
            <person name="Pelletier E."/>
            <person name="Couloux A."/>
            <person name="Segurens B."/>
            <person name="Wincker P."/>
            <person name="D'Hont A."/>
            <person name="Scarpelli C."/>
            <person name="Weissenbach J."/>
            <person name="Salanoubat M."/>
            <person name="Quetier F."/>
            <person name="Yu Y."/>
            <person name="Kim H.R."/>
            <person name="Rambo T."/>
            <person name="Currie J."/>
            <person name="Collura K."/>
            <person name="Luo M."/>
            <person name="Yang T."/>
            <person name="Ammiraju J.S.S."/>
            <person name="Engler F."/>
            <person name="Soderlund C."/>
            <person name="Wing R.A."/>
            <person name="Palmer L.E."/>
            <person name="de la Bastide M."/>
            <person name="Spiegel L."/>
            <person name="Nascimento L."/>
            <person name="Zutavern T."/>
            <person name="O'Shaughnessy A."/>
            <person name="Dike S."/>
            <person name="Dedhia N."/>
            <person name="Preston R."/>
            <person name="Balija V."/>
            <person name="McCombie W.R."/>
            <person name="Chow T."/>
            <person name="Chen H."/>
            <person name="Chung M."/>
            <person name="Chen C."/>
            <person name="Shaw J."/>
            <person name="Wu H."/>
            <person name="Hsiao K."/>
            <person name="Chao Y."/>
            <person name="Chu M."/>
            <person name="Cheng C."/>
            <person name="Hour A."/>
            <person name="Lee P."/>
            <person name="Lin S."/>
            <person name="Lin Y."/>
            <person name="Liou J."/>
            <person name="Liu S."/>
            <person name="Hsing Y."/>
            <person name="Raghuvanshi S."/>
            <person name="Mohanty A."/>
            <person name="Bharti A.K."/>
            <person name="Gaur A."/>
            <person name="Gupta V."/>
            <person name="Kumar D."/>
            <person name="Ravi V."/>
            <person name="Vij S."/>
            <person name="Kapur A."/>
            <person name="Khurana P."/>
            <person name="Khurana P."/>
            <person name="Khurana J.P."/>
            <person name="Tyagi A.K."/>
            <person name="Gaikwad K."/>
            <person name="Singh A."/>
            <person name="Dalal V."/>
            <person name="Srivastava S."/>
            <person name="Dixit A."/>
            <person name="Pal A.K."/>
            <person name="Ghazi I.A."/>
            <person name="Yadav M."/>
            <person name="Pandit A."/>
            <person name="Bhargava A."/>
            <person name="Sureshbabu K."/>
            <person name="Batra K."/>
            <person name="Sharma T.R."/>
            <person name="Mohapatra T."/>
            <person name="Singh N.K."/>
            <person name="Messing J."/>
            <person name="Nelson A.B."/>
            <person name="Fuks G."/>
            <person name="Kavchok S."/>
            <person name="Keizer G."/>
            <person name="Linton E."/>
            <person name="Llaca V."/>
            <person name="Song R."/>
            <person name="Tanyolac B."/>
            <person name="Young S."/>
            <person name="Ho-Il K."/>
            <person name="Hahn J.H."/>
            <person name="Sangsakoo G."/>
            <person name="Vanavichit A."/>
            <person name="de Mattos Luiz.A.T."/>
            <person name="Zimmer P.D."/>
            <person name="Malone G."/>
            <person name="Dellagostin O."/>
            <person name="de Oliveira A.C."/>
            <person name="Bevan M."/>
            <person name="Bancroft I."/>
            <person name="Minx P."/>
            <person name="Cordum H."/>
            <person name="Wilson R."/>
            <person name="Cheng Z."/>
            <person name="Jin W."/>
            <person name="Jiang J."/>
            <person name="Leong S.A."/>
            <person name="Iwama H."/>
            <person name="Gojobori T."/>
            <person name="Itoh T."/>
            <person name="Niimura Y."/>
            <person name="Fujii Y."/>
            <person name="Habara T."/>
            <person name="Sakai H."/>
            <person name="Sato Y."/>
            <person name="Wilson G."/>
            <person name="Kumar K."/>
            <person name="McCouch S."/>
            <person name="Juretic N."/>
            <person name="Hoen D."/>
            <person name="Wright S."/>
            <person name="Bruskiewich R."/>
            <person name="Bureau T."/>
            <person name="Miyao A."/>
            <person name="Hirochika H."/>
            <person name="Nishikawa T."/>
            <person name="Kadowaki K."/>
            <person name="Sugiura M."/>
            <person name="Burr B."/>
            <person name="Sasaki T."/>
        </authorList>
    </citation>
    <scope>NUCLEOTIDE SEQUENCE [LARGE SCALE GENOMIC DNA]</scope>
    <source>
        <strain evidence="4">cv. Nipponbare</strain>
    </source>
</reference>
<accession>Q8L489</accession>
<proteinExistence type="predicted"/>
<sequence length="182" mass="19671">MAAAAVVAVAAREGRAVVIVGGIYDFTMKVMRKTTNEEATSFSPGATHSRARQLFFSMCHRSGAEKQQRLSSITQPQTKQPIRTSSTAPSRSAATYPTQNQKLHPFAVHACLLMTKPDDHDARAHDASCVVYLHRVVERCDGGTYASGRTARGCRTAGGVRCRTDAEPLADLSAREPIGRLV</sequence>
<feature type="region of interest" description="Disordered" evidence="1">
    <location>
        <begin position="66"/>
        <end position="99"/>
    </location>
</feature>
<reference evidence="4" key="3">
    <citation type="journal article" date="2008" name="Nucleic Acids Res.">
        <title>The rice annotation project database (RAP-DB): 2008 update.</title>
        <authorList>
            <consortium name="The rice annotation project (RAP)"/>
        </authorList>
    </citation>
    <scope>GENOME REANNOTATION</scope>
    <source>
        <strain evidence="4">cv. Nipponbare</strain>
    </source>
</reference>
<dbReference type="AlphaFoldDB" id="Q8L489"/>
<evidence type="ECO:0000313" key="2">
    <source>
        <dbReference type="EMBL" id="BAB92638.1"/>
    </source>
</evidence>
<evidence type="ECO:0000313" key="4">
    <source>
        <dbReference type="Proteomes" id="UP000000763"/>
    </source>
</evidence>
<dbReference type="EMBL" id="AP003346">
    <property type="protein sequence ID" value="BAD82144.1"/>
    <property type="molecule type" value="Genomic_DNA"/>
</dbReference>
<evidence type="ECO:0000256" key="1">
    <source>
        <dbReference type="SAM" id="MobiDB-lite"/>
    </source>
</evidence>
<dbReference type="Proteomes" id="UP000000763">
    <property type="component" value="Chromosome 1"/>
</dbReference>
<dbReference type="EMBL" id="AP003431">
    <property type="protein sequence ID" value="BAB92638.1"/>
    <property type="molecule type" value="Genomic_DNA"/>
</dbReference>
<organism evidence="2 4">
    <name type="scientific">Oryza sativa subsp. japonica</name>
    <name type="common">Rice</name>
    <dbReference type="NCBI Taxonomy" id="39947"/>
    <lineage>
        <taxon>Eukaryota</taxon>
        <taxon>Viridiplantae</taxon>
        <taxon>Streptophyta</taxon>
        <taxon>Embryophyta</taxon>
        <taxon>Tracheophyta</taxon>
        <taxon>Spermatophyta</taxon>
        <taxon>Magnoliopsida</taxon>
        <taxon>Liliopsida</taxon>
        <taxon>Poales</taxon>
        <taxon>Poaceae</taxon>
        <taxon>BOP clade</taxon>
        <taxon>Oryzoideae</taxon>
        <taxon>Oryzeae</taxon>
        <taxon>Oryzinae</taxon>
        <taxon>Oryza</taxon>
        <taxon>Oryza sativa</taxon>
    </lineage>
</organism>